<keyword evidence="2" id="KW-1185">Reference proteome</keyword>
<dbReference type="Gene3D" id="3.10.180.10">
    <property type="entry name" value="2,3-Dihydroxybiphenyl 1,2-Dioxygenase, domain 1"/>
    <property type="match status" value="1"/>
</dbReference>
<organism evidence="1 2">
    <name type="scientific">Periweissella beninensis</name>
    <dbReference type="NCBI Taxonomy" id="504936"/>
    <lineage>
        <taxon>Bacteria</taxon>
        <taxon>Bacillati</taxon>
        <taxon>Bacillota</taxon>
        <taxon>Bacilli</taxon>
        <taxon>Lactobacillales</taxon>
        <taxon>Lactobacillaceae</taxon>
        <taxon>Periweissella</taxon>
    </lineage>
</organism>
<dbReference type="InterPro" id="IPR029068">
    <property type="entry name" value="Glyas_Bleomycin-R_OHBP_Dase"/>
</dbReference>
<dbReference type="RefSeq" id="WP_205143854.1">
    <property type="nucleotide sequence ID" value="NZ_JAFBDN010000012.1"/>
</dbReference>
<dbReference type="Proteomes" id="UP001057481">
    <property type="component" value="Unassembled WGS sequence"/>
</dbReference>
<dbReference type="SUPFAM" id="SSF54593">
    <property type="entry name" value="Glyoxalase/Bleomycin resistance protein/Dihydroxybiphenyl dioxygenase"/>
    <property type="match status" value="1"/>
</dbReference>
<accession>A0ABT0VJ54</accession>
<protein>
    <recommendedName>
        <fullName evidence="3">Glyoxalase</fullName>
    </recommendedName>
</protein>
<evidence type="ECO:0000313" key="1">
    <source>
        <dbReference type="EMBL" id="MCM2437865.1"/>
    </source>
</evidence>
<dbReference type="EMBL" id="JAGMVS010000070">
    <property type="protein sequence ID" value="MCM2437865.1"/>
    <property type="molecule type" value="Genomic_DNA"/>
</dbReference>
<evidence type="ECO:0008006" key="3">
    <source>
        <dbReference type="Google" id="ProtNLM"/>
    </source>
</evidence>
<proteinExistence type="predicted"/>
<comment type="caution">
    <text evidence="1">The sequence shown here is derived from an EMBL/GenBank/DDBJ whole genome shotgun (WGS) entry which is preliminary data.</text>
</comment>
<reference evidence="1" key="1">
    <citation type="submission" date="2021-04" db="EMBL/GenBank/DDBJ databases">
        <title>Taxonomic assessment of Weissella genus.</title>
        <authorList>
            <person name="Fanelli F."/>
            <person name="Chieffi D."/>
            <person name="Dell'Aquila A."/>
            <person name="Gyu-Sung C."/>
            <person name="Franz C.M.A.P."/>
            <person name="Fusco V."/>
        </authorList>
    </citation>
    <scope>NUCLEOTIDE SEQUENCE</scope>
    <source>
        <strain evidence="1">LMG 25373</strain>
    </source>
</reference>
<gene>
    <name evidence="1" type="ORF">KAK10_08085</name>
</gene>
<evidence type="ECO:0000313" key="2">
    <source>
        <dbReference type="Proteomes" id="UP001057481"/>
    </source>
</evidence>
<name>A0ABT0VJ54_9LACO</name>
<sequence>MKPKKISSHIIPVKNQARAFRFYHEVFDIQIVSTPSLLKQLVLEQAPLKFIDAKPTTLKIHVKDHADSVQNHLTSYFVPLLETPITSKNKVSFKVHDSEENILEIVANV</sequence>